<dbReference type="SUPFAM" id="SSF50965">
    <property type="entry name" value="Galactose oxidase, central domain"/>
    <property type="match status" value="1"/>
</dbReference>
<reference evidence="6" key="1">
    <citation type="submission" date="2018-12" db="EMBL/GenBank/DDBJ databases">
        <title>The complete genome of Metarhizium rileyi, a key fungal pathogen of Lepidoptera.</title>
        <authorList>
            <person name="Binneck E."/>
            <person name="Lastra C.C.L."/>
            <person name="Sosa-Gomez D.R."/>
        </authorList>
    </citation>
    <scope>NUCLEOTIDE SEQUENCE [LARGE SCALE GENOMIC DNA]</scope>
    <source>
        <strain evidence="6">Cep018-CH2</strain>
    </source>
</reference>
<feature type="compositionally biased region" description="Basic and acidic residues" evidence="3">
    <location>
        <begin position="605"/>
        <end position="616"/>
    </location>
</feature>
<name>A0A5C6G609_METRR</name>
<gene>
    <name evidence="5" type="ORF">ED733_002043</name>
</gene>
<keyword evidence="1" id="KW-0880">Kelch repeat</keyword>
<evidence type="ECO:0000256" key="3">
    <source>
        <dbReference type="SAM" id="MobiDB-lite"/>
    </source>
</evidence>
<accession>A0A5C6G609</accession>
<keyword evidence="4" id="KW-0812">Transmembrane</keyword>
<evidence type="ECO:0000256" key="4">
    <source>
        <dbReference type="SAM" id="Phobius"/>
    </source>
</evidence>
<keyword evidence="4" id="KW-1133">Transmembrane helix</keyword>
<evidence type="ECO:0000313" key="6">
    <source>
        <dbReference type="Proteomes" id="UP000317257"/>
    </source>
</evidence>
<dbReference type="InterPro" id="IPR015915">
    <property type="entry name" value="Kelch-typ_b-propeller"/>
</dbReference>
<evidence type="ECO:0000256" key="2">
    <source>
        <dbReference type="ARBA" id="ARBA00022737"/>
    </source>
</evidence>
<evidence type="ECO:0000313" key="5">
    <source>
        <dbReference type="EMBL" id="TWU72749.1"/>
    </source>
</evidence>
<dbReference type="AlphaFoldDB" id="A0A5C6G609"/>
<dbReference type="PANTHER" id="PTHR46228:SF2">
    <property type="entry name" value="KELCH REPEAT PROTEIN (AFU_ORTHOLOGUE AFUA_4G14350)"/>
    <property type="match status" value="1"/>
</dbReference>
<dbReference type="Proteomes" id="UP000317257">
    <property type="component" value="Unassembled WGS sequence"/>
</dbReference>
<protein>
    <recommendedName>
        <fullName evidence="7">Galactose oxidase/kelch, beta-propeller</fullName>
    </recommendedName>
</protein>
<keyword evidence="2" id="KW-0677">Repeat</keyword>
<sequence length="770" mass="83357">MKFSSTAKSAICIGLSVLSNAQFSNWQSNQVNTSICLWIQPRAALIRDTIYLDGGSIWWSPGLASGEIGNLQGYVLSYNLSESFQKGSNVTGNLVKNLMSKALGGSQSGISSEPTYYDGGMLANDAQFFLYGGTLFENTALYDSPAANAVLSYRRYAYGPEKPLWSKGFLSGHLDDGVTRYVAYGGAVSAPSENKAWYFSGLTSPTRGPIVTYGNVSRRATDVSNTLIELDMTDQHPEKWANITLPDNIIPRANPEVVWVPVGKQGILVVLGGVVYPEWVSPSHKSPNETESKKLKSPEFMRTIDIYDIANKEWYQQPTEGGPGASARGCAVVAAAPDNSSFNIYYYGGYDGIHLSNDFSDEVWVLSLPSFTWTLLNKGTPAHGRSGHKCFKIYPDQMMVLGGYPPTRGTSLTCLDQGPVVVFNLTSGNWLDGYSPTKYGDYGVHEKITALVGGTASGGATVSSPRPSGWASKRLGDVFSVAYDTKKLKQYWPYYPLSSPAPSATTTPSESSDKSSLATIIPAVLVPVICSVGIGIALWFYCLRRKKSAAASSSDSTANESGLNIMTWVRGQGAIKRSMMTESPHKFETGTSPDLDGISAFEPPSTEKSENTHHEMEDTQVLELCDTSSPAELHDTGFTPMGTFQKQFGSFGPELSSSQYNRQSEFGRLSAAFPTSGGERHWIEPPLPDTWAHSPSVLETPDPSDPCDFSKSQALPMVSPEEHAQHDLPVSPASSSGRFGGDYITAGATMSPINRPMSGETEDGRFHEHF</sequence>
<feature type="region of interest" description="Disordered" evidence="3">
    <location>
        <begin position="583"/>
        <end position="616"/>
    </location>
</feature>
<organism evidence="5 6">
    <name type="scientific">Metarhizium rileyi (strain RCEF 4871)</name>
    <name type="common">Nomuraea rileyi</name>
    <dbReference type="NCBI Taxonomy" id="1649241"/>
    <lineage>
        <taxon>Eukaryota</taxon>
        <taxon>Fungi</taxon>
        <taxon>Dikarya</taxon>
        <taxon>Ascomycota</taxon>
        <taxon>Pezizomycotina</taxon>
        <taxon>Sordariomycetes</taxon>
        <taxon>Hypocreomycetidae</taxon>
        <taxon>Hypocreales</taxon>
        <taxon>Clavicipitaceae</taxon>
        <taxon>Metarhizium</taxon>
    </lineage>
</organism>
<feature type="region of interest" description="Disordered" evidence="3">
    <location>
        <begin position="692"/>
        <end position="770"/>
    </location>
</feature>
<dbReference type="EMBL" id="SBHS01000024">
    <property type="protein sequence ID" value="TWU72749.1"/>
    <property type="molecule type" value="Genomic_DNA"/>
</dbReference>
<proteinExistence type="predicted"/>
<dbReference type="Gene3D" id="2.120.10.80">
    <property type="entry name" value="Kelch-type beta propeller"/>
    <property type="match status" value="1"/>
</dbReference>
<dbReference type="PANTHER" id="PTHR46228">
    <property type="entry name" value="KELCH DOMAIN-CONTAINING PROTEIN"/>
    <property type="match status" value="1"/>
</dbReference>
<evidence type="ECO:0008006" key="7">
    <source>
        <dbReference type="Google" id="ProtNLM"/>
    </source>
</evidence>
<dbReference type="InterPro" id="IPR011043">
    <property type="entry name" value="Gal_Oxase/kelch_b-propeller"/>
</dbReference>
<evidence type="ECO:0000256" key="1">
    <source>
        <dbReference type="ARBA" id="ARBA00022441"/>
    </source>
</evidence>
<keyword evidence="4" id="KW-0472">Membrane</keyword>
<feature type="transmembrane region" description="Helical" evidence="4">
    <location>
        <begin position="520"/>
        <end position="543"/>
    </location>
</feature>
<comment type="caution">
    <text evidence="5">The sequence shown here is derived from an EMBL/GenBank/DDBJ whole genome shotgun (WGS) entry which is preliminary data.</text>
</comment>